<feature type="transmembrane region" description="Helical" evidence="2">
    <location>
        <begin position="6"/>
        <end position="22"/>
    </location>
</feature>
<evidence type="ECO:0000313" key="4">
    <source>
        <dbReference type="Proteomes" id="UP000199421"/>
    </source>
</evidence>
<evidence type="ECO:0000313" key="3">
    <source>
        <dbReference type="EMBL" id="SEM18867.1"/>
    </source>
</evidence>
<dbReference type="RefSeq" id="WP_162276651.1">
    <property type="nucleotide sequence ID" value="NZ_FOAF01000008.1"/>
</dbReference>
<sequence>MINYFIIALVLTVVIVSLILYLRRNARDKKSLGEGLNSQDIKPGRHDKDDQDT</sequence>
<keyword evidence="2" id="KW-0812">Transmembrane</keyword>
<organism evidence="3 4">
    <name type="scientific">Olivibacter domesticus</name>
    <name type="common">Pseudosphingobacterium domesticum</name>
    <dbReference type="NCBI Taxonomy" id="407022"/>
    <lineage>
        <taxon>Bacteria</taxon>
        <taxon>Pseudomonadati</taxon>
        <taxon>Bacteroidota</taxon>
        <taxon>Sphingobacteriia</taxon>
        <taxon>Sphingobacteriales</taxon>
        <taxon>Sphingobacteriaceae</taxon>
        <taxon>Olivibacter</taxon>
    </lineage>
</organism>
<keyword evidence="2" id="KW-1133">Transmembrane helix</keyword>
<keyword evidence="4" id="KW-1185">Reference proteome</keyword>
<proteinExistence type="predicted"/>
<evidence type="ECO:0000256" key="1">
    <source>
        <dbReference type="SAM" id="MobiDB-lite"/>
    </source>
</evidence>
<name>A0A1H7WD70_OLID1</name>
<reference evidence="4" key="1">
    <citation type="submission" date="2016-10" db="EMBL/GenBank/DDBJ databases">
        <authorList>
            <person name="Varghese N."/>
            <person name="Submissions S."/>
        </authorList>
    </citation>
    <scope>NUCLEOTIDE SEQUENCE [LARGE SCALE GENOMIC DNA]</scope>
    <source>
        <strain evidence="4">DSM 18733</strain>
    </source>
</reference>
<protein>
    <submittedName>
        <fullName evidence="3">Uncharacterized protein</fullName>
    </submittedName>
</protein>
<feature type="compositionally biased region" description="Basic and acidic residues" evidence="1">
    <location>
        <begin position="42"/>
        <end position="53"/>
    </location>
</feature>
<feature type="region of interest" description="Disordered" evidence="1">
    <location>
        <begin position="31"/>
        <end position="53"/>
    </location>
</feature>
<dbReference type="Proteomes" id="UP000199421">
    <property type="component" value="Unassembled WGS sequence"/>
</dbReference>
<accession>A0A1H7WD70</accession>
<dbReference type="AlphaFoldDB" id="A0A1H7WD70"/>
<keyword evidence="2" id="KW-0472">Membrane</keyword>
<dbReference type="EMBL" id="FOAF01000008">
    <property type="protein sequence ID" value="SEM18867.1"/>
    <property type="molecule type" value="Genomic_DNA"/>
</dbReference>
<evidence type="ECO:0000256" key="2">
    <source>
        <dbReference type="SAM" id="Phobius"/>
    </source>
</evidence>
<gene>
    <name evidence="3" type="ORF">SAMN05661044_04502</name>
</gene>